<organism evidence="1 2">
    <name type="scientific">Altericroceibacterium endophyticum</name>
    <dbReference type="NCBI Taxonomy" id="1808508"/>
    <lineage>
        <taxon>Bacteria</taxon>
        <taxon>Pseudomonadati</taxon>
        <taxon>Pseudomonadota</taxon>
        <taxon>Alphaproteobacteria</taxon>
        <taxon>Sphingomonadales</taxon>
        <taxon>Erythrobacteraceae</taxon>
        <taxon>Altericroceibacterium</taxon>
    </lineage>
</organism>
<keyword evidence="2" id="KW-1185">Reference proteome</keyword>
<dbReference type="Proteomes" id="UP000438476">
    <property type="component" value="Unassembled WGS sequence"/>
</dbReference>
<name>A0A6I4T1U8_9SPHN</name>
<dbReference type="AlphaFoldDB" id="A0A6I4T1U8"/>
<reference evidence="1 2" key="1">
    <citation type="submission" date="2019-12" db="EMBL/GenBank/DDBJ databases">
        <title>Genomic-based taxomic classification of the family Erythrobacteraceae.</title>
        <authorList>
            <person name="Xu L."/>
        </authorList>
    </citation>
    <scope>NUCLEOTIDE SEQUENCE [LARGE SCALE GENOMIC DNA]</scope>
    <source>
        <strain evidence="1 2">LMG 29518</strain>
    </source>
</reference>
<protein>
    <submittedName>
        <fullName evidence="1">Uncharacterized protein</fullName>
    </submittedName>
</protein>
<gene>
    <name evidence="1" type="ORF">GRI91_03765</name>
</gene>
<proteinExistence type="predicted"/>
<dbReference type="EMBL" id="WTYT01000001">
    <property type="protein sequence ID" value="MXO64868.1"/>
    <property type="molecule type" value="Genomic_DNA"/>
</dbReference>
<comment type="caution">
    <text evidence="1">The sequence shown here is derived from an EMBL/GenBank/DDBJ whole genome shotgun (WGS) entry which is preliminary data.</text>
</comment>
<sequence length="144" mass="17050">MADRREFRKEVRELVRELRGRTDALKISAREYWLGPDPKLRALKASKLKSEIQSLSRHLRVLREVGISFDDQDLIEIRQLATGAPFEERGWRRSAAVYDRITDLSNSIEELLEAIDISFYEIFPPHRRRNWWQVSIPVLLLFCL</sequence>
<accession>A0A6I4T1U8</accession>
<evidence type="ECO:0000313" key="1">
    <source>
        <dbReference type="EMBL" id="MXO64868.1"/>
    </source>
</evidence>
<evidence type="ECO:0000313" key="2">
    <source>
        <dbReference type="Proteomes" id="UP000438476"/>
    </source>
</evidence>